<dbReference type="EMBL" id="BART01017449">
    <property type="protein sequence ID" value="GAG77849.1"/>
    <property type="molecule type" value="Genomic_DNA"/>
</dbReference>
<dbReference type="GO" id="GO:0009376">
    <property type="term" value="C:HslUV protease complex"/>
    <property type="evidence" value="ECO:0007669"/>
    <property type="project" value="TreeGrafter"/>
</dbReference>
<gene>
    <name evidence="4" type="ORF">S01H4_33212</name>
</gene>
<dbReference type="GO" id="GO:0051603">
    <property type="term" value="P:proteolysis involved in protein catabolic process"/>
    <property type="evidence" value="ECO:0007669"/>
    <property type="project" value="TreeGrafter"/>
</dbReference>
<evidence type="ECO:0000259" key="3">
    <source>
        <dbReference type="SMART" id="SM01086"/>
    </source>
</evidence>
<dbReference type="AlphaFoldDB" id="X1A828"/>
<keyword evidence="1" id="KW-0547">Nucleotide-binding</keyword>
<protein>
    <recommendedName>
        <fullName evidence="3">Clp ATPase C-terminal domain-containing protein</fullName>
    </recommendedName>
</protein>
<feature type="domain" description="Clp ATPase C-terminal" evidence="3">
    <location>
        <begin position="8"/>
        <end position="99"/>
    </location>
</feature>
<proteinExistence type="predicted"/>
<dbReference type="Pfam" id="PF10431">
    <property type="entry name" value="ClpB_D2-small"/>
    <property type="match status" value="1"/>
</dbReference>
<accession>X1A828</accession>
<dbReference type="InterPro" id="IPR027417">
    <property type="entry name" value="P-loop_NTPase"/>
</dbReference>
<dbReference type="PANTHER" id="PTHR48102">
    <property type="entry name" value="ATP-DEPENDENT CLP PROTEASE ATP-BINDING SUBUNIT CLPX-LIKE, MITOCHONDRIAL-RELATED"/>
    <property type="match status" value="1"/>
</dbReference>
<dbReference type="GO" id="GO:0016887">
    <property type="term" value="F:ATP hydrolysis activity"/>
    <property type="evidence" value="ECO:0007669"/>
    <property type="project" value="TreeGrafter"/>
</dbReference>
<evidence type="ECO:0000256" key="1">
    <source>
        <dbReference type="ARBA" id="ARBA00022741"/>
    </source>
</evidence>
<dbReference type="SMART" id="SM01086">
    <property type="entry name" value="ClpB_D2-small"/>
    <property type="match status" value="1"/>
</dbReference>
<feature type="non-terminal residue" evidence="4">
    <location>
        <position position="1"/>
    </location>
</feature>
<organism evidence="4">
    <name type="scientific">marine sediment metagenome</name>
    <dbReference type="NCBI Taxonomy" id="412755"/>
    <lineage>
        <taxon>unclassified sequences</taxon>
        <taxon>metagenomes</taxon>
        <taxon>ecological metagenomes</taxon>
    </lineage>
</organism>
<dbReference type="GO" id="GO:0005524">
    <property type="term" value="F:ATP binding"/>
    <property type="evidence" value="ECO:0007669"/>
    <property type="project" value="UniProtKB-KW"/>
</dbReference>
<dbReference type="Gene3D" id="1.10.8.60">
    <property type="match status" value="1"/>
</dbReference>
<keyword evidence="2" id="KW-0067">ATP-binding</keyword>
<dbReference type="PANTHER" id="PTHR48102:SF3">
    <property type="entry name" value="ATP-DEPENDENT PROTEASE ATPASE SUBUNIT HSLU"/>
    <property type="match status" value="1"/>
</dbReference>
<evidence type="ECO:0000256" key="2">
    <source>
        <dbReference type="ARBA" id="ARBA00022840"/>
    </source>
</evidence>
<name>X1A828_9ZZZZ</name>
<dbReference type="InterPro" id="IPR050052">
    <property type="entry name" value="ATP-dep_Clp_protease_ClpX"/>
</dbReference>
<comment type="caution">
    <text evidence="4">The sequence shown here is derived from an EMBL/GenBank/DDBJ whole genome shotgun (WGS) entry which is preliminary data.</text>
</comment>
<reference evidence="4" key="1">
    <citation type="journal article" date="2014" name="Front. Microbiol.">
        <title>High frequency of phylogenetically diverse reductive dehalogenase-homologous genes in deep subseafloor sedimentary metagenomes.</title>
        <authorList>
            <person name="Kawai M."/>
            <person name="Futagami T."/>
            <person name="Toyoda A."/>
            <person name="Takaki Y."/>
            <person name="Nishi S."/>
            <person name="Hori S."/>
            <person name="Arai W."/>
            <person name="Tsubouchi T."/>
            <person name="Morono Y."/>
            <person name="Uchiyama I."/>
            <person name="Ito T."/>
            <person name="Fujiyama A."/>
            <person name="Inagaki F."/>
            <person name="Takami H."/>
        </authorList>
    </citation>
    <scope>NUCLEOTIDE SEQUENCE</scope>
    <source>
        <strain evidence="4">Expedition CK06-06</strain>
    </source>
</reference>
<dbReference type="InterPro" id="IPR019489">
    <property type="entry name" value="Clp_ATPase_C"/>
</dbReference>
<evidence type="ECO:0000313" key="4">
    <source>
        <dbReference type="EMBL" id="GAG77849.1"/>
    </source>
</evidence>
<sequence length="116" mass="13001">IRVELDNLSAADFRRILCEPKDALTKQYEALLAVEGVKVEFTEDAIVRIAQIAYDLNQTTENIGARRLSTAMEKLVEEISFAAGDKRGKKVVIDEEYVVTQLAAIVDDPDLSRYIL</sequence>
<dbReference type="SUPFAM" id="SSF52540">
    <property type="entry name" value="P-loop containing nucleoside triphosphate hydrolases"/>
    <property type="match status" value="1"/>
</dbReference>